<dbReference type="Proteomes" id="UP000502996">
    <property type="component" value="Chromosome"/>
</dbReference>
<accession>A0A6G6WB13</accession>
<sequence>MSRWLRREAAALVLAGLLGAGTVGWTLHLDGRPYRDSLPGESAVAAGAPAVLEGTAFTVTGTRSVVGGSRAGERLDVAEDATLVVVTLQVVPDADDPLGICGLALVDGGAEGTRWDAASFTETSWSAPDRFATYCDDEETAPYELQEAFVVPTEVAGRVDLEVTRPPAAVPAVRLDLAGAPAR</sequence>
<protein>
    <recommendedName>
        <fullName evidence="3">DUF4352 domain-containing protein</fullName>
    </recommendedName>
</protein>
<evidence type="ECO:0000313" key="1">
    <source>
        <dbReference type="EMBL" id="QIG42347.1"/>
    </source>
</evidence>
<name>A0A6G6WB13_9ACTN</name>
<dbReference type="RefSeq" id="WP_165229693.1">
    <property type="nucleotide sequence ID" value="NZ_CP049257.1"/>
</dbReference>
<evidence type="ECO:0000313" key="2">
    <source>
        <dbReference type="Proteomes" id="UP000502996"/>
    </source>
</evidence>
<organism evidence="1 2">
    <name type="scientific">Nocardioides anomalus</name>
    <dbReference type="NCBI Taxonomy" id="2712223"/>
    <lineage>
        <taxon>Bacteria</taxon>
        <taxon>Bacillati</taxon>
        <taxon>Actinomycetota</taxon>
        <taxon>Actinomycetes</taxon>
        <taxon>Propionibacteriales</taxon>
        <taxon>Nocardioidaceae</taxon>
        <taxon>Nocardioides</taxon>
    </lineage>
</organism>
<keyword evidence="2" id="KW-1185">Reference proteome</keyword>
<reference evidence="1 2" key="1">
    <citation type="submission" date="2020-02" db="EMBL/GenBank/DDBJ databases">
        <title>Full genome sequence of Nocardioides sp. R-3366.</title>
        <authorList>
            <person name="Im W.-T."/>
        </authorList>
    </citation>
    <scope>NUCLEOTIDE SEQUENCE [LARGE SCALE GENOMIC DNA]</scope>
    <source>
        <strain evidence="1 2">R-3366</strain>
    </source>
</reference>
<evidence type="ECO:0008006" key="3">
    <source>
        <dbReference type="Google" id="ProtNLM"/>
    </source>
</evidence>
<proteinExistence type="predicted"/>
<dbReference type="AlphaFoldDB" id="A0A6G6WB13"/>
<gene>
    <name evidence="1" type="ORF">G5V58_05805</name>
</gene>
<dbReference type="EMBL" id="CP049257">
    <property type="protein sequence ID" value="QIG42347.1"/>
    <property type="molecule type" value="Genomic_DNA"/>
</dbReference>
<dbReference type="KEGG" id="nano:G5V58_05805"/>